<evidence type="ECO:0000313" key="4">
    <source>
        <dbReference type="Proteomes" id="UP000694388"/>
    </source>
</evidence>
<dbReference type="SUPFAM" id="SSF52058">
    <property type="entry name" value="L domain-like"/>
    <property type="match status" value="1"/>
</dbReference>
<dbReference type="OMA" id="DCQKMEY"/>
<dbReference type="AlphaFoldDB" id="A0A8C4X1G7"/>
<keyword evidence="1" id="KW-0433">Leucine-rich repeat</keyword>
<dbReference type="InterPro" id="IPR003591">
    <property type="entry name" value="Leu-rich_rpt_typical-subtyp"/>
</dbReference>
<keyword evidence="4" id="KW-1185">Reference proteome</keyword>
<organism evidence="3 4">
    <name type="scientific">Eptatretus burgeri</name>
    <name type="common">Inshore hagfish</name>
    <dbReference type="NCBI Taxonomy" id="7764"/>
    <lineage>
        <taxon>Eukaryota</taxon>
        <taxon>Metazoa</taxon>
        <taxon>Chordata</taxon>
        <taxon>Craniata</taxon>
        <taxon>Vertebrata</taxon>
        <taxon>Cyclostomata</taxon>
        <taxon>Myxini</taxon>
        <taxon>Myxiniformes</taxon>
        <taxon>Myxinidae</taxon>
        <taxon>Eptatretinae</taxon>
        <taxon>Eptatretus</taxon>
    </lineage>
</organism>
<protein>
    <submittedName>
        <fullName evidence="3">Nyctalopin</fullName>
    </submittedName>
</protein>
<dbReference type="PANTHER" id="PTHR24369:SF213">
    <property type="entry name" value="INSULIN LIKE GROWTH FACTOR BINDING PROTEIN ACID LABILE SUBUNIT"/>
    <property type="match status" value="1"/>
</dbReference>
<dbReference type="InterPro" id="IPR050541">
    <property type="entry name" value="LRR_TM_domain-containing"/>
</dbReference>
<keyword evidence="2" id="KW-0677">Repeat</keyword>
<name>A0A8C4X1G7_EPTBU</name>
<dbReference type="PROSITE" id="PS51450">
    <property type="entry name" value="LRR"/>
    <property type="match status" value="2"/>
</dbReference>
<reference evidence="3" key="2">
    <citation type="submission" date="2025-09" db="UniProtKB">
        <authorList>
            <consortium name="Ensembl"/>
        </authorList>
    </citation>
    <scope>IDENTIFICATION</scope>
</reference>
<dbReference type="Ensembl" id="ENSEBUT00000026322.1">
    <property type="protein sequence ID" value="ENSEBUP00000025746.1"/>
    <property type="gene ID" value="ENSEBUG00000015865.1"/>
</dbReference>
<dbReference type="PANTHER" id="PTHR24369">
    <property type="entry name" value="ANTIGEN BSP, PUTATIVE-RELATED"/>
    <property type="match status" value="1"/>
</dbReference>
<dbReference type="Proteomes" id="UP000694388">
    <property type="component" value="Unplaced"/>
</dbReference>
<accession>A0A8C4X1G7</accession>
<dbReference type="SMART" id="SM00369">
    <property type="entry name" value="LRR_TYP"/>
    <property type="match status" value="10"/>
</dbReference>
<proteinExistence type="predicted"/>
<evidence type="ECO:0000256" key="1">
    <source>
        <dbReference type="ARBA" id="ARBA00022614"/>
    </source>
</evidence>
<sequence length="374" mass="41384">MSSTTQYSRNVSWTLMRPLEHFYPSVSAVWHHTLVSAVSMTTGERADGGNPTACASKSTCPARCQCDTGEQHEEEASISCERAGLMSVPHDVPCDVRSMFLRGNALRMLPPGALPPLLFLRRLSLAHNNLTFIAPDAFQGVPALLWLSLSHNIDLGILHARALSGLQVLQTLILAACRLHDLPQRLFAPTHGLTHLHLWDNRLRRIPGALRILSRLTHLYLEDNAIEVVASSSLLGLENLTLLDLQDNYISVIHEEAFISCNKLTSLNLANNHLLSLPANAFHGLNQLQVLNLGGNQLLEVPQACLFGLVSLHTLHLEHNRVKEFPLAVYDALPLLHTLHLQGNWLSSLSPPNSITATALRTLYLFDNPWHCDC</sequence>
<dbReference type="Gene3D" id="3.80.10.10">
    <property type="entry name" value="Ribonuclease Inhibitor"/>
    <property type="match status" value="2"/>
</dbReference>
<evidence type="ECO:0000313" key="3">
    <source>
        <dbReference type="Ensembl" id="ENSEBUP00000025746.1"/>
    </source>
</evidence>
<reference evidence="3" key="1">
    <citation type="submission" date="2025-08" db="UniProtKB">
        <authorList>
            <consortium name="Ensembl"/>
        </authorList>
    </citation>
    <scope>IDENTIFICATION</scope>
</reference>
<evidence type="ECO:0000256" key="2">
    <source>
        <dbReference type="ARBA" id="ARBA00022737"/>
    </source>
</evidence>
<dbReference type="InterPro" id="IPR032675">
    <property type="entry name" value="LRR_dom_sf"/>
</dbReference>
<dbReference type="GeneTree" id="ENSGT00940000160782"/>
<dbReference type="Pfam" id="PF13855">
    <property type="entry name" value="LRR_8"/>
    <property type="match status" value="2"/>
</dbReference>
<dbReference type="InterPro" id="IPR001611">
    <property type="entry name" value="Leu-rich_rpt"/>
</dbReference>
<dbReference type="GO" id="GO:0005886">
    <property type="term" value="C:plasma membrane"/>
    <property type="evidence" value="ECO:0007669"/>
    <property type="project" value="TreeGrafter"/>
</dbReference>